<reference evidence="9" key="4">
    <citation type="submission" date="2025-09" db="UniProtKB">
        <authorList>
            <consortium name="Ensembl"/>
        </authorList>
    </citation>
    <scope>IDENTIFICATION</scope>
    <source>
        <strain evidence="9">JP 163 A</strain>
    </source>
</reference>
<keyword evidence="10" id="KW-1185">Reference proteome</keyword>
<evidence type="ECO:0000256" key="4">
    <source>
        <dbReference type="ARBA" id="ARBA00023043"/>
    </source>
</evidence>
<dbReference type="PROSITE" id="PS50088">
    <property type="entry name" value="ANK_REPEAT"/>
    <property type="match status" value="3"/>
</dbReference>
<feature type="region of interest" description="Disordered" evidence="6">
    <location>
        <begin position="738"/>
        <end position="774"/>
    </location>
</feature>
<dbReference type="SUPFAM" id="SSF50729">
    <property type="entry name" value="PH domain-like"/>
    <property type="match status" value="1"/>
</dbReference>
<dbReference type="InterPro" id="IPR013761">
    <property type="entry name" value="SAM/pointed_sf"/>
</dbReference>
<keyword evidence="3" id="KW-0677">Repeat</keyword>
<dbReference type="GeneTree" id="ENSGT00940000154572"/>
<evidence type="ECO:0000259" key="7">
    <source>
        <dbReference type="PROSITE" id="PS01179"/>
    </source>
</evidence>
<dbReference type="Gene3D" id="1.10.150.50">
    <property type="entry name" value="Transcription Factor, Ets-1"/>
    <property type="match status" value="2"/>
</dbReference>
<dbReference type="PROSITE" id="PS50105">
    <property type="entry name" value="SAM_DOMAIN"/>
    <property type="match status" value="2"/>
</dbReference>
<dbReference type="CDD" id="cd01274">
    <property type="entry name" value="PTB_Anks"/>
    <property type="match status" value="1"/>
</dbReference>
<accession>A0A3B5R9L1</accession>
<dbReference type="SMART" id="SM00248">
    <property type="entry name" value="ANK"/>
    <property type="match status" value="4"/>
</dbReference>
<evidence type="ECO:0000313" key="9">
    <source>
        <dbReference type="Ensembl" id="ENSXMAP00000040322.1"/>
    </source>
</evidence>
<dbReference type="FunFam" id="2.30.29.30:FF:000045">
    <property type="entry name" value="Ankyrin repeat and sterile alpha motif domain-containing protein 1B"/>
    <property type="match status" value="1"/>
</dbReference>
<dbReference type="PROSITE" id="PS01179">
    <property type="entry name" value="PID"/>
    <property type="match status" value="1"/>
</dbReference>
<feature type="domain" description="SAM" evidence="8">
    <location>
        <begin position="882"/>
        <end position="941"/>
    </location>
</feature>
<organism evidence="9 10">
    <name type="scientific">Xiphophorus maculatus</name>
    <name type="common">Southern platyfish</name>
    <name type="synonym">Platypoecilus maculatus</name>
    <dbReference type="NCBI Taxonomy" id="8083"/>
    <lineage>
        <taxon>Eukaryota</taxon>
        <taxon>Metazoa</taxon>
        <taxon>Chordata</taxon>
        <taxon>Craniata</taxon>
        <taxon>Vertebrata</taxon>
        <taxon>Euteleostomi</taxon>
        <taxon>Actinopterygii</taxon>
        <taxon>Neopterygii</taxon>
        <taxon>Teleostei</taxon>
        <taxon>Neoteleostei</taxon>
        <taxon>Acanthomorphata</taxon>
        <taxon>Ovalentaria</taxon>
        <taxon>Atherinomorphae</taxon>
        <taxon>Cyprinodontiformes</taxon>
        <taxon>Poeciliidae</taxon>
        <taxon>Poeciliinae</taxon>
        <taxon>Xiphophorus</taxon>
    </lineage>
</organism>
<dbReference type="InterPro" id="IPR011993">
    <property type="entry name" value="PH-like_dom_sf"/>
</dbReference>
<evidence type="ECO:0000313" key="10">
    <source>
        <dbReference type="Proteomes" id="UP000002852"/>
    </source>
</evidence>
<keyword evidence="2" id="KW-0963">Cytoplasm</keyword>
<dbReference type="InterPro" id="IPR033635">
    <property type="entry name" value="ANKS1/Caskin"/>
</dbReference>
<keyword evidence="4 5" id="KW-0040">ANK repeat</keyword>
<dbReference type="GO" id="GO:0048013">
    <property type="term" value="P:ephrin receptor signaling pathway"/>
    <property type="evidence" value="ECO:0007669"/>
    <property type="project" value="TreeGrafter"/>
</dbReference>
<comment type="subcellular location">
    <subcellularLocation>
        <location evidence="1">Cytoplasm</location>
    </subcellularLocation>
</comment>
<dbReference type="Pfam" id="PF12796">
    <property type="entry name" value="Ank_2"/>
    <property type="match status" value="2"/>
</dbReference>
<dbReference type="SMART" id="SM00462">
    <property type="entry name" value="PTB"/>
    <property type="match status" value="1"/>
</dbReference>
<dbReference type="Ensembl" id="ENSXMAT00000039281.1">
    <property type="protein sequence ID" value="ENSXMAP00000040322.1"/>
    <property type="gene ID" value="ENSXMAG00000001252.2"/>
</dbReference>
<evidence type="ECO:0000256" key="3">
    <source>
        <dbReference type="ARBA" id="ARBA00022737"/>
    </source>
</evidence>
<dbReference type="SUPFAM" id="SSF48403">
    <property type="entry name" value="Ankyrin repeat"/>
    <property type="match status" value="1"/>
</dbReference>
<dbReference type="Gene3D" id="2.30.29.30">
    <property type="entry name" value="Pleckstrin-homology domain (PH domain)/Phosphotyrosine-binding domain (PTB)"/>
    <property type="match status" value="1"/>
</dbReference>
<sequence>MEDLLDFLCFINRPVVANLRVRDGEGAGAAGSRPHWECRLGGEIVEWEKGNTGVRIRLHPYPQPLENHERETPLHCAAQYGHTDVVSVLLQELTDPTMRNNRQETPLDLAALYGRLQVVRMLVSAHPNLMTSHTRLHTPLHLAARNGHHSTVQTLLEAGMDVNCVTENGSALHEAALFGKMDVVRLLLDSGIDADLRDSQGRTALEILRDHPAPKSQQITALIQEYMMDDMERQSILEEPVRKCPVPAPRTSISSPAASPSLRHKNDAVTSELSKLLHDIKKCRDRDYSFEELCHTISSHSMDSFGSGRLSDEERPDRPNGTLTRVSKRPTPPLAAAAEDDDAEKTCGPTGFWEALTPCNGCRNLGFSSISQDFKHSAELVTSPSLDVFLPEDEDNPYESVTTAVTRKPCSLEINHRLNVCSRNSHSSHAAVSEEEHGNHDNCSTGPTPDCSPPSPDTALKNIERVIRPQPKQRTSLSSSLDVQRPVNHSCEPSEVSSSLGYASFSTSPPASPPLSPNQEDSAGSNDDCQLTDDGTYQRDPPHLCSSSSSSRLVGENRKSLVPEEFAGLLHGSSPACEPPDTPYHLYSPKHFKYASSEVQGSVLQTPEFSIVIGGGASQGFSRTENKSSPQRSQKPQVVYRTIFHTRVNQDQLQPKNCEQAGLPGGWSTLNHPSSCSLGQNGDVAELQVKQVGGEVRDGYEERACTLGRMRSVPRSVLDLQLSKSLSKSDSNLVAVSPIQEEHSWGSGSRGQGPGTPGSREGASPEKRLERTPSFTAEWEEIDKIMSSIGAGIGSGLDAKEVTSGPRCPLQSVGQWLDSIGLVQYENHLLANGFDNVQFLGSNVVEDQDLLEIGILNSAHRQRLLQAIRLLPRVRPVGYDGNNPTSVAEWLESLELGDYTKSFLVNGYTSMELVKKIWEIELINVLKINLIGHRKRILASLGDRLHDDTPQKPPRAISLRAGEWCEPITLRPPNEATSSTPVQYWQHHPEKLIFQSCDYEAYYLGSMLVKELRGTESTQDACAKMRKSTEQMKKVPTIVLSVSYKGVKFIDATNKNIIAEHEIRNISCAAQDPEDLSTFAYITKDLKSSHHYCHVFTAFDVNLAYEIILTLGQAFEVAYQLALQARKSGHGSATLPESFDSKPGKPVPKPRVNIRKSVIMSPSSRWSLGHIYTPHRPPLHPPLPPPRLFHLPYKAHFQMEQPSMDPKGHANVPWIVEPGQEAKRGVNTKAMADAHVYYCGMQRM</sequence>
<feature type="repeat" description="ANK" evidence="5">
    <location>
        <begin position="135"/>
        <end position="167"/>
    </location>
</feature>
<feature type="region of interest" description="Disordered" evidence="6">
    <location>
        <begin position="244"/>
        <end position="266"/>
    </location>
</feature>
<dbReference type="PRINTS" id="PR01415">
    <property type="entry name" value="ANKYRIN"/>
</dbReference>
<dbReference type="InterPro" id="IPR036770">
    <property type="entry name" value="Ankyrin_rpt-contain_sf"/>
</dbReference>
<dbReference type="GO" id="GO:0046875">
    <property type="term" value="F:ephrin receptor binding"/>
    <property type="evidence" value="ECO:0007669"/>
    <property type="project" value="TreeGrafter"/>
</dbReference>
<name>A0A3B5R9L1_XIPMA</name>
<dbReference type="Gene3D" id="1.25.40.20">
    <property type="entry name" value="Ankyrin repeat-containing domain"/>
    <property type="match status" value="1"/>
</dbReference>
<dbReference type="PANTHER" id="PTHR24174:SF3">
    <property type="entry name" value="ANKYRIN REPEAT AND STERILE ALPHA MOTIF DOMAIN-CONTAINING PROTEIN 1B"/>
    <property type="match status" value="1"/>
</dbReference>
<reference evidence="10" key="1">
    <citation type="submission" date="2012-01" db="EMBL/GenBank/DDBJ databases">
        <authorList>
            <person name="Walter R."/>
            <person name="Schartl M."/>
            <person name="Warren W."/>
        </authorList>
    </citation>
    <scope>NUCLEOTIDE SEQUENCE [LARGE SCALE GENOMIC DNA]</scope>
    <source>
        <strain evidence="10">JP 163 A</strain>
    </source>
</reference>
<dbReference type="InterPro" id="IPR001660">
    <property type="entry name" value="SAM"/>
</dbReference>
<feature type="compositionally biased region" description="Polar residues" evidence="6">
    <location>
        <begin position="472"/>
        <end position="482"/>
    </location>
</feature>
<dbReference type="CDD" id="cd09500">
    <property type="entry name" value="SAM_AIDA1AB-like_repeat2"/>
    <property type="match status" value="1"/>
</dbReference>
<feature type="compositionally biased region" description="Polar residues" evidence="6">
    <location>
        <begin position="518"/>
        <end position="535"/>
    </location>
</feature>
<dbReference type="InterPro" id="IPR006020">
    <property type="entry name" value="PTB/PI_dom"/>
</dbReference>
<feature type="region of interest" description="Disordered" evidence="6">
    <location>
        <begin position="427"/>
        <end position="558"/>
    </location>
</feature>
<evidence type="ECO:0000256" key="5">
    <source>
        <dbReference type="PROSITE-ProRule" id="PRU00023"/>
    </source>
</evidence>
<dbReference type="PROSITE" id="PS50297">
    <property type="entry name" value="ANK_REP_REGION"/>
    <property type="match status" value="3"/>
</dbReference>
<evidence type="ECO:0000259" key="8">
    <source>
        <dbReference type="PROSITE" id="PS50105"/>
    </source>
</evidence>
<dbReference type="PANTHER" id="PTHR24174">
    <property type="entry name" value="ANKYRIN REPEAT AND STERILE ALPHA MOTIF DOMAIN-CONTAINING PROTEIN 1"/>
    <property type="match status" value="1"/>
</dbReference>
<feature type="region of interest" description="Disordered" evidence="6">
    <location>
        <begin position="303"/>
        <end position="343"/>
    </location>
</feature>
<reference evidence="9" key="3">
    <citation type="submission" date="2025-08" db="UniProtKB">
        <authorList>
            <consortium name="Ensembl"/>
        </authorList>
    </citation>
    <scope>IDENTIFICATION</scope>
    <source>
        <strain evidence="9">JP 163 A</strain>
    </source>
</reference>
<dbReference type="InterPro" id="IPR041880">
    <property type="entry name" value="SAM_ANKS1_repeat1"/>
</dbReference>
<dbReference type="SMART" id="SM00454">
    <property type="entry name" value="SAM"/>
    <property type="match status" value="2"/>
</dbReference>
<dbReference type="AlphaFoldDB" id="A0A3B5R9L1"/>
<evidence type="ECO:0000256" key="2">
    <source>
        <dbReference type="ARBA" id="ARBA00022490"/>
    </source>
</evidence>
<evidence type="ECO:0000256" key="6">
    <source>
        <dbReference type="SAM" id="MobiDB-lite"/>
    </source>
</evidence>
<reference evidence="10" key="2">
    <citation type="journal article" date="2013" name="Nat. Genet.">
        <title>The genome of the platyfish, Xiphophorus maculatus, provides insights into evolutionary adaptation and several complex traits.</title>
        <authorList>
            <person name="Schartl M."/>
            <person name="Walter R.B."/>
            <person name="Shen Y."/>
            <person name="Garcia T."/>
            <person name="Catchen J."/>
            <person name="Amores A."/>
            <person name="Braasch I."/>
            <person name="Chalopin D."/>
            <person name="Volff J.N."/>
            <person name="Lesch K.P."/>
            <person name="Bisazza A."/>
            <person name="Minx P."/>
            <person name="Hillier L."/>
            <person name="Wilson R.K."/>
            <person name="Fuerstenberg S."/>
            <person name="Boore J."/>
            <person name="Searle S."/>
            <person name="Postlethwait J.H."/>
            <person name="Warren W.C."/>
        </authorList>
    </citation>
    <scope>NUCLEOTIDE SEQUENCE [LARGE SCALE GENOMIC DNA]</scope>
    <source>
        <strain evidence="10">JP 163 A</strain>
    </source>
</reference>
<dbReference type="SUPFAM" id="SSF47769">
    <property type="entry name" value="SAM/Pointed domain"/>
    <property type="match status" value="2"/>
</dbReference>
<feature type="domain" description="PID" evidence="7">
    <location>
        <begin position="996"/>
        <end position="1125"/>
    </location>
</feature>
<dbReference type="Pfam" id="PF00536">
    <property type="entry name" value="SAM_1"/>
    <property type="match status" value="2"/>
</dbReference>
<dbReference type="Pfam" id="PF00640">
    <property type="entry name" value="PID"/>
    <property type="match status" value="1"/>
</dbReference>
<feature type="domain" description="SAM" evidence="8">
    <location>
        <begin position="811"/>
        <end position="874"/>
    </location>
</feature>
<dbReference type="Proteomes" id="UP000002852">
    <property type="component" value="Unassembled WGS sequence"/>
</dbReference>
<dbReference type="InterPro" id="IPR041882">
    <property type="entry name" value="SAM_ANKS1_repeat2"/>
</dbReference>
<evidence type="ECO:0000256" key="1">
    <source>
        <dbReference type="ARBA" id="ARBA00004496"/>
    </source>
</evidence>
<dbReference type="CDD" id="cd09499">
    <property type="entry name" value="SAM_AIDA1AB-like_repeat1"/>
    <property type="match status" value="1"/>
</dbReference>
<dbReference type="InterPro" id="IPR002110">
    <property type="entry name" value="Ankyrin_rpt"/>
</dbReference>
<dbReference type="GO" id="GO:0005829">
    <property type="term" value="C:cytosol"/>
    <property type="evidence" value="ECO:0007669"/>
    <property type="project" value="TreeGrafter"/>
</dbReference>
<feature type="repeat" description="ANK" evidence="5">
    <location>
        <begin position="167"/>
        <end position="199"/>
    </location>
</feature>
<feature type="repeat" description="ANK" evidence="5">
    <location>
        <begin position="69"/>
        <end position="101"/>
    </location>
</feature>
<proteinExistence type="predicted"/>
<protein>
    <submittedName>
        <fullName evidence="9">Ankyrin repeat and sterile alpha motif domain containing 1B</fullName>
    </submittedName>
</protein>